<feature type="region of interest" description="Disordered" evidence="12">
    <location>
        <begin position="881"/>
        <end position="910"/>
    </location>
</feature>
<evidence type="ECO:0000256" key="10">
    <source>
        <dbReference type="ARBA" id="ARBA00050997"/>
    </source>
</evidence>
<keyword evidence="7" id="KW-0521">NADP</keyword>
<dbReference type="InterPro" id="IPR029752">
    <property type="entry name" value="D-isomer_DH_CS1"/>
</dbReference>
<dbReference type="GO" id="GO:0006066">
    <property type="term" value="P:alcohol metabolic process"/>
    <property type="evidence" value="ECO:0007669"/>
    <property type="project" value="UniProtKB-ARBA"/>
</dbReference>
<dbReference type="SUPFAM" id="SSF51735">
    <property type="entry name" value="NAD(P)-binding Rossmann-fold domains"/>
    <property type="match status" value="1"/>
</dbReference>
<reference evidence="14" key="1">
    <citation type="submission" date="2016-06" db="EMBL/GenBank/DDBJ databases">
        <title>Draft Genome sequence of the fungus Inonotus baumii.</title>
        <authorList>
            <person name="Zhu H."/>
            <person name="Lin W."/>
        </authorList>
    </citation>
    <scope>NUCLEOTIDE SEQUENCE</scope>
    <source>
        <strain evidence="14">821</strain>
    </source>
</reference>
<dbReference type="Gene3D" id="3.40.50.720">
    <property type="entry name" value="NAD(P)-binding Rossmann-like Domain"/>
    <property type="match status" value="1"/>
</dbReference>
<comment type="catalytic activity">
    <reaction evidence="10">
        <text>a primary alcohol + NADP(+) = an aldehyde + NADPH + H(+)</text>
        <dbReference type="Rhea" id="RHEA:15937"/>
        <dbReference type="ChEBI" id="CHEBI:15378"/>
        <dbReference type="ChEBI" id="CHEBI:15734"/>
        <dbReference type="ChEBI" id="CHEBI:17478"/>
        <dbReference type="ChEBI" id="CHEBI:57783"/>
        <dbReference type="ChEBI" id="CHEBI:58349"/>
        <dbReference type="EC" id="1.1.1.2"/>
    </reaction>
    <physiologicalReaction direction="left-to-right" evidence="10">
        <dbReference type="Rhea" id="RHEA:15938"/>
    </physiologicalReaction>
    <physiologicalReaction direction="right-to-left" evidence="10">
        <dbReference type="Rhea" id="RHEA:15939"/>
    </physiologicalReaction>
</comment>
<dbReference type="Proteomes" id="UP000757232">
    <property type="component" value="Unassembled WGS sequence"/>
</dbReference>
<dbReference type="OrthoDB" id="20821at2759"/>
<evidence type="ECO:0000256" key="3">
    <source>
        <dbReference type="ARBA" id="ARBA00011738"/>
    </source>
</evidence>
<feature type="compositionally biased region" description="Basic and acidic residues" evidence="12">
    <location>
        <begin position="900"/>
        <end position="910"/>
    </location>
</feature>
<feature type="compositionally biased region" description="Pro residues" evidence="12">
    <location>
        <begin position="769"/>
        <end position="779"/>
    </location>
</feature>
<comment type="subunit">
    <text evidence="3">Homodimer.</text>
</comment>
<dbReference type="InterPro" id="IPR013154">
    <property type="entry name" value="ADH-like_N"/>
</dbReference>
<protein>
    <recommendedName>
        <fullName evidence="9">alcohol dehydrogenase (NADP(+))</fullName>
        <ecNumber evidence="9">1.1.1.2</ecNumber>
    </recommendedName>
</protein>
<dbReference type="PROSITE" id="PS00065">
    <property type="entry name" value="D_2_HYDROXYACID_DH_1"/>
    <property type="match status" value="1"/>
</dbReference>
<dbReference type="PROSITE" id="PS00059">
    <property type="entry name" value="ADH_ZINC"/>
    <property type="match status" value="1"/>
</dbReference>
<dbReference type="Pfam" id="PF06911">
    <property type="entry name" value="Senescence"/>
    <property type="match status" value="1"/>
</dbReference>
<evidence type="ECO:0000256" key="1">
    <source>
        <dbReference type="ARBA" id="ARBA00001947"/>
    </source>
</evidence>
<comment type="cofactor">
    <cofactor evidence="1 11">
        <name>Zn(2+)</name>
        <dbReference type="ChEBI" id="CHEBI:29105"/>
    </cofactor>
</comment>
<organism evidence="14 15">
    <name type="scientific">Sanghuangporus baumii</name>
    <name type="common">Phellinus baumii</name>
    <dbReference type="NCBI Taxonomy" id="108892"/>
    <lineage>
        <taxon>Eukaryota</taxon>
        <taxon>Fungi</taxon>
        <taxon>Dikarya</taxon>
        <taxon>Basidiomycota</taxon>
        <taxon>Agaricomycotina</taxon>
        <taxon>Agaricomycetes</taxon>
        <taxon>Hymenochaetales</taxon>
        <taxon>Hymenochaetaceae</taxon>
        <taxon>Sanghuangporus</taxon>
    </lineage>
</organism>
<feature type="region of interest" description="Disordered" evidence="12">
    <location>
        <begin position="556"/>
        <end position="593"/>
    </location>
</feature>
<dbReference type="PANTHER" id="PTHR42683">
    <property type="entry name" value="ALDEHYDE REDUCTASE"/>
    <property type="match status" value="1"/>
</dbReference>
<sequence length="910" mass="98793">MAQKTFKGYGITDVQKWKEFSVIEYPSKKWAETDVEVAITHCGVCASDVHTLSSGWGAIQAPLVVGLVTKLLEWQYESWGAIEAPLVVGHEIAGMAIRVGSEVKGIKVGDRVGVGAQIASCYNCALCTHDNENYCPKRIDTYGDKYPDGVRTFGGYSTGIIADYRYVFPIPDGLGSADTCSMLCGGLTVYSPLVRNGAGPGKKVGVIGIGGLGHYAILFAKALGCEVYAFSHSSSKEADCRKMGVDHYIPDSPGFEKNYQYALDIIICTRDAVDGFPLQEYLSTLNVHGKFICVALPEKAFPPITGFTLLNNGCYLGGSHIGSKKEGIEMMQLAAEKGIKPWIQEMPMKDCEKAIEGMLTGKPRYRYVLTQDLYIRSSVRLKHNNDDAPRGQQRYGPLPMPITSAAHPAHGTQGFLLLTLNNVEAILPGSSGPIIDQLALECVTLPENPSSFLSEVELERDVWLILRVGPNEMAISPTQVIRHFRSERMFIFEAGANPVGTESKWILKLPVPRNRSDTEDQETFGVLLEQYSAVEAIDSYGSPPAYSEAITQSPISISPHSSLTKRPVPPPPTQQIVEKPPLPPRSVSPGLPHEKLHNDDLRGRLVLVDENDGELVGTLGEQYNIREDNALQTRGHEKDPVIVDIPADGDTTRAENVYVYPVPLDQQDSIMKTASIISRGMVLATDAINAGIGAASSLYVTHAKPNEKPLEFSDRTRGNVRRMHKISGKAVEVTAKTTGLIHGALERAVGHISGSDKKKAKSGATTPTPSAPGSPPPRLPLKNRLFLATDMLLTTAENSAKQLFEHGTMHVSEALGHKYGNDMREASLLVGQSARNVGIVYIDARGVGRRALLRKAGKRYIKAKLGTKDVLLGVDQDGVIQQSGSSPSGSTPYLTYPGNRSEEGLRKDKI</sequence>
<accession>A0A9Q5N905</accession>
<dbReference type="InterPro" id="IPR036291">
    <property type="entry name" value="NAD(P)-bd_dom_sf"/>
</dbReference>
<comment type="similarity">
    <text evidence="2 11">Belongs to the zinc-containing alcohol dehydrogenase family.</text>
</comment>
<dbReference type="FunFam" id="3.40.50.720:FF:000158">
    <property type="entry name" value="Zinc-binding alcohol dehydrogenase"/>
    <property type="match status" value="1"/>
</dbReference>
<dbReference type="CDD" id="cd05283">
    <property type="entry name" value="CAD1"/>
    <property type="match status" value="1"/>
</dbReference>
<dbReference type="EC" id="1.1.1.2" evidence="9"/>
<evidence type="ECO:0000256" key="6">
    <source>
        <dbReference type="ARBA" id="ARBA00022833"/>
    </source>
</evidence>
<evidence type="ECO:0000313" key="14">
    <source>
        <dbReference type="EMBL" id="OCB91082.1"/>
    </source>
</evidence>
<dbReference type="Pfam" id="PF00107">
    <property type="entry name" value="ADH_zinc_N"/>
    <property type="match status" value="1"/>
</dbReference>
<keyword evidence="15" id="KW-1185">Reference proteome</keyword>
<feature type="compositionally biased region" description="Low complexity" evidence="12">
    <location>
        <begin position="881"/>
        <end position="896"/>
    </location>
</feature>
<evidence type="ECO:0000313" key="15">
    <source>
        <dbReference type="Proteomes" id="UP000757232"/>
    </source>
</evidence>
<dbReference type="AlphaFoldDB" id="A0A9Q5N905"/>
<evidence type="ECO:0000256" key="2">
    <source>
        <dbReference type="ARBA" id="ARBA00008072"/>
    </source>
</evidence>
<evidence type="ECO:0000256" key="7">
    <source>
        <dbReference type="ARBA" id="ARBA00022857"/>
    </source>
</evidence>
<evidence type="ECO:0000256" key="9">
    <source>
        <dbReference type="ARBA" id="ARBA00024074"/>
    </source>
</evidence>
<dbReference type="GO" id="GO:0008106">
    <property type="term" value="F:alcohol dehydrogenase (NADP+) activity"/>
    <property type="evidence" value="ECO:0007669"/>
    <property type="project" value="UniProtKB-EC"/>
</dbReference>
<dbReference type="EMBL" id="LNZH02000106">
    <property type="protein sequence ID" value="OCB91082.1"/>
    <property type="molecule type" value="Genomic_DNA"/>
</dbReference>
<keyword evidence="4" id="KW-0597">Phosphoprotein</keyword>
<evidence type="ECO:0000256" key="11">
    <source>
        <dbReference type="RuleBase" id="RU361277"/>
    </source>
</evidence>
<dbReference type="InterPro" id="IPR013149">
    <property type="entry name" value="ADH-like_C"/>
</dbReference>
<dbReference type="SMART" id="SM00829">
    <property type="entry name" value="PKS_ER"/>
    <property type="match status" value="1"/>
</dbReference>
<keyword evidence="6 11" id="KW-0862">Zinc</keyword>
<feature type="region of interest" description="Disordered" evidence="12">
    <location>
        <begin position="750"/>
        <end position="780"/>
    </location>
</feature>
<comment type="caution">
    <text evidence="14">The sequence shown here is derived from an EMBL/GenBank/DDBJ whole genome shotgun (WGS) entry which is preliminary data.</text>
</comment>
<dbReference type="GO" id="GO:0008270">
    <property type="term" value="F:zinc ion binding"/>
    <property type="evidence" value="ECO:0007669"/>
    <property type="project" value="InterPro"/>
</dbReference>
<proteinExistence type="inferred from homology"/>
<evidence type="ECO:0000256" key="4">
    <source>
        <dbReference type="ARBA" id="ARBA00022553"/>
    </source>
</evidence>
<name>A0A9Q5N905_SANBA</name>
<gene>
    <name evidence="14" type="ORF">A7U60_g1647</name>
</gene>
<dbReference type="InterPro" id="IPR002328">
    <property type="entry name" value="ADH_Zn_CS"/>
</dbReference>
<dbReference type="InterPro" id="IPR047109">
    <property type="entry name" value="CAD-like"/>
</dbReference>
<keyword evidence="5 11" id="KW-0479">Metal-binding</keyword>
<dbReference type="SUPFAM" id="SSF50129">
    <property type="entry name" value="GroES-like"/>
    <property type="match status" value="1"/>
</dbReference>
<dbReference type="InterPro" id="IPR020843">
    <property type="entry name" value="ER"/>
</dbReference>
<dbReference type="Pfam" id="PF08240">
    <property type="entry name" value="ADH_N"/>
    <property type="match status" value="1"/>
</dbReference>
<evidence type="ECO:0000256" key="5">
    <source>
        <dbReference type="ARBA" id="ARBA00022723"/>
    </source>
</evidence>
<keyword evidence="8" id="KW-0560">Oxidoreductase</keyword>
<evidence type="ECO:0000256" key="12">
    <source>
        <dbReference type="SAM" id="MobiDB-lite"/>
    </source>
</evidence>
<evidence type="ECO:0000259" key="13">
    <source>
        <dbReference type="SMART" id="SM00829"/>
    </source>
</evidence>
<dbReference type="Gene3D" id="3.90.180.10">
    <property type="entry name" value="Medium-chain alcohol dehydrogenases, catalytic domain"/>
    <property type="match status" value="1"/>
</dbReference>
<dbReference type="InterPro" id="IPR009686">
    <property type="entry name" value="Senescence/spartin_C"/>
</dbReference>
<evidence type="ECO:0000256" key="8">
    <source>
        <dbReference type="ARBA" id="ARBA00023002"/>
    </source>
</evidence>
<dbReference type="InterPro" id="IPR011032">
    <property type="entry name" value="GroES-like_sf"/>
</dbReference>
<feature type="domain" description="Enoyl reductase (ER)" evidence="13">
    <location>
        <begin position="10"/>
        <end position="369"/>
    </location>
</feature>